<dbReference type="EMBL" id="CDMY01000887">
    <property type="protein sequence ID" value="CEM36370.1"/>
    <property type="molecule type" value="Genomic_DNA"/>
</dbReference>
<organism evidence="1 2">
    <name type="scientific">Vitrella brassicaformis (strain CCMP3155)</name>
    <dbReference type="NCBI Taxonomy" id="1169540"/>
    <lineage>
        <taxon>Eukaryota</taxon>
        <taxon>Sar</taxon>
        <taxon>Alveolata</taxon>
        <taxon>Colpodellida</taxon>
        <taxon>Vitrellaceae</taxon>
        <taxon>Vitrella</taxon>
    </lineage>
</organism>
<proteinExistence type="predicted"/>
<accession>A0A0G4GYU3</accession>
<keyword evidence="2" id="KW-1185">Reference proteome</keyword>
<dbReference type="AlphaFoldDB" id="A0A0G4GYU3"/>
<reference evidence="1 2" key="1">
    <citation type="submission" date="2014-11" db="EMBL/GenBank/DDBJ databases">
        <authorList>
            <person name="Zhu J."/>
            <person name="Qi W."/>
            <person name="Song R."/>
        </authorList>
    </citation>
    <scope>NUCLEOTIDE SEQUENCE [LARGE SCALE GENOMIC DNA]</scope>
</reference>
<dbReference type="Proteomes" id="UP000041254">
    <property type="component" value="Unassembled WGS sequence"/>
</dbReference>
<dbReference type="VEuPathDB" id="CryptoDB:Vbra_10467"/>
<evidence type="ECO:0000313" key="2">
    <source>
        <dbReference type="Proteomes" id="UP000041254"/>
    </source>
</evidence>
<dbReference type="InParanoid" id="A0A0G4GYU3"/>
<sequence length="248" mass="29177">MKKKVDLVGATEAEKETSDTFFKTLFGGKECVYTTDEDEEEDEEEICPEDRELIELVDGLKHHDSIHEAIEADRLFLQQQWKKGIINWQTLGVFWDEKYYQTVAREEEEFMGYFPQHASVKEEGLIKAEHDQLCRTIQDMGLDQVGKKAEQIAETILEEDEVLETIDETRGDRRFEFERLKTLKKLEQREALLKDKESRLEEQFRNDDFTVDVIVYPKHSKTEKLRRAPKISRVEGQAPLARLSEFEL</sequence>
<protein>
    <submittedName>
        <fullName evidence="1">Uncharacterized protein</fullName>
    </submittedName>
</protein>
<gene>
    <name evidence="1" type="ORF">Vbra_10467</name>
</gene>
<name>A0A0G4GYU3_VITBC</name>
<evidence type="ECO:0000313" key="1">
    <source>
        <dbReference type="EMBL" id="CEM36370.1"/>
    </source>
</evidence>